<accession>A0A0R0CEU7</accession>
<proteinExistence type="predicted"/>
<organism evidence="2 3">
    <name type="scientific">Stenotrophomonas chelatiphaga</name>
    <dbReference type="NCBI Taxonomy" id="517011"/>
    <lineage>
        <taxon>Bacteria</taxon>
        <taxon>Pseudomonadati</taxon>
        <taxon>Pseudomonadota</taxon>
        <taxon>Gammaproteobacteria</taxon>
        <taxon>Lysobacterales</taxon>
        <taxon>Lysobacteraceae</taxon>
        <taxon>Stenotrophomonas</taxon>
    </lineage>
</organism>
<keyword evidence="1" id="KW-1133">Transmembrane helix</keyword>
<dbReference type="NCBIfam" id="NF037959">
    <property type="entry name" value="MFS_SpdSyn"/>
    <property type="match status" value="1"/>
</dbReference>
<dbReference type="PATRIC" id="fig|517011.3.peg.489"/>
<comment type="caution">
    <text evidence="2">The sequence shown here is derived from an EMBL/GenBank/DDBJ whole genome shotgun (WGS) entry which is preliminary data.</text>
</comment>
<feature type="transmembrane region" description="Helical" evidence="1">
    <location>
        <begin position="60"/>
        <end position="82"/>
    </location>
</feature>
<name>A0A0R0CEU7_9GAMM</name>
<protein>
    <recommendedName>
        <fullName evidence="4">Spermidine synthase</fullName>
    </recommendedName>
</protein>
<keyword evidence="3" id="KW-1185">Reference proteome</keyword>
<dbReference type="EMBL" id="LDJK01000139">
    <property type="protein sequence ID" value="KRG63656.1"/>
    <property type="molecule type" value="Genomic_DNA"/>
</dbReference>
<keyword evidence="1" id="KW-0472">Membrane</keyword>
<feature type="transmembrane region" description="Helical" evidence="1">
    <location>
        <begin position="102"/>
        <end position="134"/>
    </location>
</feature>
<dbReference type="AlphaFoldDB" id="A0A0R0CEU7"/>
<feature type="transmembrane region" description="Helical" evidence="1">
    <location>
        <begin position="146"/>
        <end position="165"/>
    </location>
</feature>
<evidence type="ECO:0000256" key="1">
    <source>
        <dbReference type="SAM" id="Phobius"/>
    </source>
</evidence>
<evidence type="ECO:0000313" key="3">
    <source>
        <dbReference type="Proteomes" id="UP000051386"/>
    </source>
</evidence>
<dbReference type="RefSeq" id="WP_170184018.1">
    <property type="nucleotide sequence ID" value="NZ_LDJK01000139.1"/>
</dbReference>
<evidence type="ECO:0000313" key="2">
    <source>
        <dbReference type="EMBL" id="KRG63656.1"/>
    </source>
</evidence>
<feature type="transmembrane region" description="Helical" evidence="1">
    <location>
        <begin position="26"/>
        <end position="48"/>
    </location>
</feature>
<feature type="non-terminal residue" evidence="2">
    <location>
        <position position="248"/>
    </location>
</feature>
<dbReference type="Proteomes" id="UP000051386">
    <property type="component" value="Unassembled WGS sequence"/>
</dbReference>
<sequence>LLTGASSFVYEITWVRMLSLALGTTLHSFELMLAAFIAGIAFGGLWLRHRADRMASPLRAAGWVQVLMGLAALASMFVYAQAFEWVGWLMRVIVRSAEGYGLYSVASAVIAVLVMFPAAFFAGMTLPLLTLALLRQGRGEKVIGQVYAFNTVGAIVGVLAAVHVLMPMLGLKYALLVAAVVDVGLGVWLLWPGGVVGVGAGATVWRPTCASHRQQVPNQQAHMATDLSLLHNGTCRSPLTCRTKSDSI</sequence>
<keyword evidence="1" id="KW-0812">Transmembrane</keyword>
<evidence type="ECO:0008006" key="4">
    <source>
        <dbReference type="Google" id="ProtNLM"/>
    </source>
</evidence>
<reference evidence="2 3" key="1">
    <citation type="submission" date="2015-05" db="EMBL/GenBank/DDBJ databases">
        <title>Genome sequencing and analysis of members of genus Stenotrophomonas.</title>
        <authorList>
            <person name="Patil P.P."/>
            <person name="Midha S."/>
            <person name="Patil P.B."/>
        </authorList>
    </citation>
    <scope>NUCLEOTIDE SEQUENCE [LARGE SCALE GENOMIC DNA]</scope>
    <source>
        <strain evidence="2 3">DSM 21508</strain>
    </source>
</reference>
<feature type="non-terminal residue" evidence="2">
    <location>
        <position position="1"/>
    </location>
</feature>
<gene>
    <name evidence="2" type="ORF">ABB28_17565</name>
</gene>